<dbReference type="AlphaFoldDB" id="A0A8D8K8L9"/>
<evidence type="ECO:0000256" key="1">
    <source>
        <dbReference type="SAM" id="MobiDB-lite"/>
    </source>
</evidence>
<name>A0A8D8K8L9_CULPI</name>
<reference evidence="2" key="1">
    <citation type="submission" date="2021-05" db="EMBL/GenBank/DDBJ databases">
        <authorList>
            <person name="Alioto T."/>
            <person name="Alioto T."/>
            <person name="Gomez Garrido J."/>
        </authorList>
    </citation>
    <scope>NUCLEOTIDE SEQUENCE</scope>
</reference>
<feature type="compositionally biased region" description="Low complexity" evidence="1">
    <location>
        <begin position="114"/>
        <end position="138"/>
    </location>
</feature>
<feature type="region of interest" description="Disordered" evidence="1">
    <location>
        <begin position="39"/>
        <end position="63"/>
    </location>
</feature>
<sequence length="167" mass="19441">MKSFTRKFSKQRSPTRDKRFKPFTTNRCTIWSRQRRNPNRFGCWSQKSKPPTRTSGGVPRTKRFHCGNNVASCSQRLRRKRVQRPARFVRTTNFWPKCGCTSGWLVIANDARKSSAFSPKPRPSRASSSRTTGRPSTKNSGRNGKCKFKLFVLSLFYFLLRSKERPK</sequence>
<feature type="compositionally biased region" description="Polar residues" evidence="1">
    <location>
        <begin position="45"/>
        <end position="55"/>
    </location>
</feature>
<dbReference type="EMBL" id="HBUE01203946">
    <property type="protein sequence ID" value="CAG6531100.1"/>
    <property type="molecule type" value="Transcribed_RNA"/>
</dbReference>
<protein>
    <submittedName>
        <fullName evidence="2">(northern house mosquito) hypothetical protein</fullName>
    </submittedName>
</protein>
<feature type="region of interest" description="Disordered" evidence="1">
    <location>
        <begin position="114"/>
        <end position="142"/>
    </location>
</feature>
<dbReference type="EMBL" id="HBUE01310174">
    <property type="protein sequence ID" value="CAG6582942.1"/>
    <property type="molecule type" value="Transcribed_RNA"/>
</dbReference>
<proteinExistence type="predicted"/>
<accession>A0A8D8K8L9</accession>
<dbReference type="EMBL" id="HBUE01022780">
    <property type="protein sequence ID" value="CAG6453412.1"/>
    <property type="molecule type" value="Transcribed_RNA"/>
</dbReference>
<organism evidence="2">
    <name type="scientific">Culex pipiens</name>
    <name type="common">House mosquito</name>
    <dbReference type="NCBI Taxonomy" id="7175"/>
    <lineage>
        <taxon>Eukaryota</taxon>
        <taxon>Metazoa</taxon>
        <taxon>Ecdysozoa</taxon>
        <taxon>Arthropoda</taxon>
        <taxon>Hexapoda</taxon>
        <taxon>Insecta</taxon>
        <taxon>Pterygota</taxon>
        <taxon>Neoptera</taxon>
        <taxon>Endopterygota</taxon>
        <taxon>Diptera</taxon>
        <taxon>Nematocera</taxon>
        <taxon>Culicoidea</taxon>
        <taxon>Culicidae</taxon>
        <taxon>Culicinae</taxon>
        <taxon>Culicini</taxon>
        <taxon>Culex</taxon>
        <taxon>Culex</taxon>
    </lineage>
</organism>
<evidence type="ECO:0000313" key="2">
    <source>
        <dbReference type="EMBL" id="CAG6582942.1"/>
    </source>
</evidence>